<reference evidence="3 6" key="1">
    <citation type="submission" date="2018-01" db="EMBL/GenBank/DDBJ databases">
        <title>Whole genome sequencing of Histamine producing bacteria.</title>
        <authorList>
            <person name="Butler K."/>
        </authorList>
    </citation>
    <scope>NUCLEOTIDE SEQUENCE [LARGE SCALE GENOMIC DNA]</scope>
    <source>
        <strain evidence="4 5">ATCC 51761</strain>
        <strain evidence="3 6">NCIMB 13481</strain>
    </source>
</reference>
<comment type="caution">
    <text evidence="3">The sequence shown here is derived from an EMBL/GenBank/DDBJ whole genome shotgun (WGS) entry which is preliminary data.</text>
</comment>
<protein>
    <recommendedName>
        <fullName evidence="2">UPF0251 protein C9I88_14375</fullName>
    </recommendedName>
</protein>
<evidence type="ECO:0000313" key="4">
    <source>
        <dbReference type="EMBL" id="PSW93522.1"/>
    </source>
</evidence>
<dbReference type="OrthoDB" id="280278at2"/>
<dbReference type="PANTHER" id="PTHR37478:SF2">
    <property type="entry name" value="UPF0251 PROTEIN TK0562"/>
    <property type="match status" value="1"/>
</dbReference>
<organism evidence="3 6">
    <name type="scientific">Photobacterium iliopiscarium</name>
    <dbReference type="NCBI Taxonomy" id="56192"/>
    <lineage>
        <taxon>Bacteria</taxon>
        <taxon>Pseudomonadati</taxon>
        <taxon>Pseudomonadota</taxon>
        <taxon>Gammaproteobacteria</taxon>
        <taxon>Vibrionales</taxon>
        <taxon>Vibrionaceae</taxon>
        <taxon>Photobacterium</taxon>
    </lineage>
</organism>
<dbReference type="GeneID" id="93549917"/>
<dbReference type="EMBL" id="PYOP01000027">
    <property type="protein sequence ID" value="PSW93522.1"/>
    <property type="molecule type" value="Genomic_DNA"/>
</dbReference>
<dbReference type="InterPro" id="IPR036388">
    <property type="entry name" value="WH-like_DNA-bd_sf"/>
</dbReference>
<accession>A0A0D8P5T8</accession>
<proteinExistence type="inferred from homology"/>
<name>A0A0D8P5T8_9GAMM</name>
<keyword evidence="5" id="KW-1185">Reference proteome</keyword>
<dbReference type="EMBL" id="PYLW01000017">
    <property type="protein sequence ID" value="PSV94610.1"/>
    <property type="molecule type" value="Genomic_DNA"/>
</dbReference>
<dbReference type="AlphaFoldDB" id="A0A0D8P5T8"/>
<dbReference type="Gene3D" id="1.10.10.10">
    <property type="entry name" value="Winged helix-like DNA-binding domain superfamily/Winged helix DNA-binding domain"/>
    <property type="match status" value="1"/>
</dbReference>
<dbReference type="Proteomes" id="UP000241190">
    <property type="component" value="Unassembled WGS sequence"/>
</dbReference>
<gene>
    <name evidence="3" type="ORF">C9I88_14375</name>
    <name evidence="4" type="ORF">C9J52_15090</name>
</gene>
<dbReference type="SUPFAM" id="SSF88659">
    <property type="entry name" value="Sigma3 and sigma4 domains of RNA polymerase sigma factors"/>
    <property type="match status" value="1"/>
</dbReference>
<comment type="similarity">
    <text evidence="1 2">Belongs to the UPF0251 family.</text>
</comment>
<evidence type="ECO:0000256" key="1">
    <source>
        <dbReference type="ARBA" id="ARBA00009350"/>
    </source>
</evidence>
<evidence type="ECO:0000313" key="5">
    <source>
        <dbReference type="Proteomes" id="UP000241190"/>
    </source>
</evidence>
<evidence type="ECO:0000313" key="6">
    <source>
        <dbReference type="Proteomes" id="UP000241954"/>
    </source>
</evidence>
<dbReference type="Pfam" id="PF02001">
    <property type="entry name" value="DUF134"/>
    <property type="match status" value="1"/>
</dbReference>
<dbReference type="InterPro" id="IPR013324">
    <property type="entry name" value="RNA_pol_sigma_r3/r4-like"/>
</dbReference>
<evidence type="ECO:0000313" key="3">
    <source>
        <dbReference type="EMBL" id="PSV94610.1"/>
    </source>
</evidence>
<dbReference type="Proteomes" id="UP000241954">
    <property type="component" value="Unassembled WGS sequence"/>
</dbReference>
<dbReference type="HAMAP" id="MF_00674">
    <property type="entry name" value="UPF0251"/>
    <property type="match status" value="1"/>
</dbReference>
<dbReference type="STRING" id="56192.UB38_10790"/>
<evidence type="ECO:0000256" key="2">
    <source>
        <dbReference type="HAMAP-Rule" id="MF_00674"/>
    </source>
</evidence>
<dbReference type="PANTHER" id="PTHR37478">
    <property type="match status" value="1"/>
</dbReference>
<sequence>MARPKIVRKISCRPAYSCFKPNGVPMKQLPRLVLASDELEALRLVDMLGLQQLEAAQQLGVSRQTLGNIVARGRHKVAQALVMGMALELATETLKNTEE</sequence>
<dbReference type="InterPro" id="IPR002852">
    <property type="entry name" value="UPF0251"/>
</dbReference>
<dbReference type="RefSeq" id="WP_045037824.1">
    <property type="nucleotide sequence ID" value="NZ_CAMQYU010000060.1"/>
</dbReference>